<feature type="coiled-coil region" evidence="8">
    <location>
        <begin position="774"/>
        <end position="815"/>
    </location>
</feature>
<dbReference type="GO" id="GO:0006886">
    <property type="term" value="P:intracellular protein transport"/>
    <property type="evidence" value="ECO:0007669"/>
    <property type="project" value="UniProtKB-UniRule"/>
</dbReference>
<dbReference type="eggNOG" id="KOG2034">
    <property type="taxonomic scope" value="Eukaryota"/>
</dbReference>
<evidence type="ECO:0000259" key="10">
    <source>
        <dbReference type="Pfam" id="PF26148"/>
    </source>
</evidence>
<dbReference type="GO" id="GO:0006904">
    <property type="term" value="P:vesicle docking involved in exocytosis"/>
    <property type="evidence" value="ECO:0000318"/>
    <property type="project" value="GO_Central"/>
</dbReference>
<gene>
    <name evidence="11" type="ORF">SELMODRAFT_115588</name>
</gene>
<evidence type="ECO:0000313" key="11">
    <source>
        <dbReference type="EMBL" id="EFJ17071.1"/>
    </source>
</evidence>
<dbReference type="GO" id="GO:0005768">
    <property type="term" value="C:endosome"/>
    <property type="evidence" value="ECO:0000318"/>
    <property type="project" value="GO_Central"/>
</dbReference>
<reference evidence="11 12" key="1">
    <citation type="journal article" date="2011" name="Science">
        <title>The Selaginella genome identifies genetic changes associated with the evolution of vascular plants.</title>
        <authorList>
            <person name="Banks J.A."/>
            <person name="Nishiyama T."/>
            <person name="Hasebe M."/>
            <person name="Bowman J.L."/>
            <person name="Gribskov M."/>
            <person name="dePamphilis C."/>
            <person name="Albert V.A."/>
            <person name="Aono N."/>
            <person name="Aoyama T."/>
            <person name="Ambrose B.A."/>
            <person name="Ashton N.W."/>
            <person name="Axtell M.J."/>
            <person name="Barker E."/>
            <person name="Barker M.S."/>
            <person name="Bennetzen J.L."/>
            <person name="Bonawitz N.D."/>
            <person name="Chapple C."/>
            <person name="Cheng C."/>
            <person name="Correa L.G."/>
            <person name="Dacre M."/>
            <person name="DeBarry J."/>
            <person name="Dreyer I."/>
            <person name="Elias M."/>
            <person name="Engstrom E.M."/>
            <person name="Estelle M."/>
            <person name="Feng L."/>
            <person name="Finet C."/>
            <person name="Floyd S.K."/>
            <person name="Frommer W.B."/>
            <person name="Fujita T."/>
            <person name="Gramzow L."/>
            <person name="Gutensohn M."/>
            <person name="Harholt J."/>
            <person name="Hattori M."/>
            <person name="Heyl A."/>
            <person name="Hirai T."/>
            <person name="Hiwatashi Y."/>
            <person name="Ishikawa M."/>
            <person name="Iwata M."/>
            <person name="Karol K.G."/>
            <person name="Koehler B."/>
            <person name="Kolukisaoglu U."/>
            <person name="Kubo M."/>
            <person name="Kurata T."/>
            <person name="Lalonde S."/>
            <person name="Li K."/>
            <person name="Li Y."/>
            <person name="Litt A."/>
            <person name="Lyons E."/>
            <person name="Manning G."/>
            <person name="Maruyama T."/>
            <person name="Michael T.P."/>
            <person name="Mikami K."/>
            <person name="Miyazaki S."/>
            <person name="Morinaga S."/>
            <person name="Murata T."/>
            <person name="Mueller-Roeber B."/>
            <person name="Nelson D.R."/>
            <person name="Obara M."/>
            <person name="Oguri Y."/>
            <person name="Olmstead R.G."/>
            <person name="Onodera N."/>
            <person name="Petersen B.L."/>
            <person name="Pils B."/>
            <person name="Prigge M."/>
            <person name="Rensing S.A."/>
            <person name="Riano-Pachon D.M."/>
            <person name="Roberts A.W."/>
            <person name="Sato Y."/>
            <person name="Scheller H.V."/>
            <person name="Schulz B."/>
            <person name="Schulz C."/>
            <person name="Shakirov E.V."/>
            <person name="Shibagaki N."/>
            <person name="Shinohara N."/>
            <person name="Shippen D.E."/>
            <person name="Soerensen I."/>
            <person name="Sotooka R."/>
            <person name="Sugimoto N."/>
            <person name="Sugita M."/>
            <person name="Sumikawa N."/>
            <person name="Tanurdzic M."/>
            <person name="Theissen G."/>
            <person name="Ulvskov P."/>
            <person name="Wakazuki S."/>
            <person name="Weng J.K."/>
            <person name="Willats W.W."/>
            <person name="Wipf D."/>
            <person name="Wolf P.G."/>
            <person name="Yang L."/>
            <person name="Zimmer A.D."/>
            <person name="Zhu Q."/>
            <person name="Mitros T."/>
            <person name="Hellsten U."/>
            <person name="Loque D."/>
            <person name="Otillar R."/>
            <person name="Salamov A."/>
            <person name="Schmutz J."/>
            <person name="Shapiro H."/>
            <person name="Lindquist E."/>
            <person name="Lucas S."/>
            <person name="Rokhsar D."/>
            <person name="Grigoriev I.V."/>
        </authorList>
    </citation>
    <scope>NUCLEOTIDE SEQUENCE [LARGE SCALE GENOMIC DNA]</scope>
</reference>
<keyword evidence="2" id="KW-0479">Metal-binding</keyword>
<dbReference type="Gene3D" id="3.30.40.10">
    <property type="entry name" value="Zinc/RING finger domain, C3HC4 (zinc finger)"/>
    <property type="match status" value="1"/>
</dbReference>
<dbReference type="GO" id="GO:0008270">
    <property type="term" value="F:zinc ion binding"/>
    <property type="evidence" value="ECO:0007669"/>
    <property type="project" value="UniProtKB-KW"/>
</dbReference>
<dbReference type="HOGENOM" id="CLU_003488_1_0_1"/>
<dbReference type="PROSITE" id="PS50236">
    <property type="entry name" value="CHCR"/>
    <property type="match status" value="1"/>
</dbReference>
<dbReference type="AlphaFoldDB" id="D8SF04"/>
<dbReference type="GO" id="GO:0030674">
    <property type="term" value="F:protein-macromolecule adaptor activity"/>
    <property type="evidence" value="ECO:0000318"/>
    <property type="project" value="GO_Central"/>
</dbReference>
<dbReference type="PANTHER" id="PTHR23323">
    <property type="entry name" value="VACUOLAR PROTEIN SORTING-ASSOCIATED PROTEIN"/>
    <property type="match status" value="1"/>
</dbReference>
<evidence type="ECO:0000256" key="8">
    <source>
        <dbReference type="SAM" id="Coils"/>
    </source>
</evidence>
<dbReference type="InterPro" id="IPR007810">
    <property type="entry name" value="Pep3/Vps18_beta-prop"/>
</dbReference>
<comment type="similarity">
    <text evidence="1">Belongs to the VPS18 family.</text>
</comment>
<feature type="domain" description="Pep3/Vps18 beta-propeller" evidence="9">
    <location>
        <begin position="2"/>
        <end position="351"/>
    </location>
</feature>
<keyword evidence="4" id="KW-0862">Zinc</keyword>
<feature type="domain" description="Pep3/Vps18 RING C-terminal" evidence="10">
    <location>
        <begin position="854"/>
        <end position="893"/>
    </location>
</feature>
<dbReference type="InterPro" id="IPR000547">
    <property type="entry name" value="Clathrin_H-chain/VPS_repeat"/>
</dbReference>
<dbReference type="InterPro" id="IPR058919">
    <property type="entry name" value="Pep3/Vps18_RING_C"/>
</dbReference>
<dbReference type="InterPro" id="IPR013083">
    <property type="entry name" value="Znf_RING/FYVE/PHD"/>
</dbReference>
<dbReference type="GO" id="GO:0048284">
    <property type="term" value="P:organelle fusion"/>
    <property type="evidence" value="ECO:0000318"/>
    <property type="project" value="GO_Central"/>
</dbReference>
<organism evidence="12">
    <name type="scientific">Selaginella moellendorffii</name>
    <name type="common">Spikemoss</name>
    <dbReference type="NCBI Taxonomy" id="88036"/>
    <lineage>
        <taxon>Eukaryota</taxon>
        <taxon>Viridiplantae</taxon>
        <taxon>Streptophyta</taxon>
        <taxon>Embryophyta</taxon>
        <taxon>Tracheophyta</taxon>
        <taxon>Lycopodiopsida</taxon>
        <taxon>Selaginellales</taxon>
        <taxon>Selaginellaceae</taxon>
        <taxon>Selaginella</taxon>
    </lineage>
</organism>
<evidence type="ECO:0000256" key="5">
    <source>
        <dbReference type="ARBA" id="ARBA00023136"/>
    </source>
</evidence>
<keyword evidence="8" id="KW-0175">Coiled coil</keyword>
<dbReference type="InParanoid" id="D8SF04"/>
<dbReference type="GO" id="GO:0030897">
    <property type="term" value="C:HOPS complex"/>
    <property type="evidence" value="ECO:0000318"/>
    <property type="project" value="GO_Central"/>
</dbReference>
<dbReference type="Pfam" id="PF26148">
    <property type="entry name" value="VPS18_RING_C"/>
    <property type="match status" value="1"/>
</dbReference>
<proteinExistence type="inferred from homology"/>
<evidence type="ECO:0000256" key="3">
    <source>
        <dbReference type="ARBA" id="ARBA00022771"/>
    </source>
</evidence>
<dbReference type="Gramene" id="EFJ17071">
    <property type="protein sequence ID" value="EFJ17071"/>
    <property type="gene ID" value="SELMODRAFT_115588"/>
</dbReference>
<sequence length="968" mass="110309">KIFSLDVLEQNAAKGHGLVTSVAAGNNVLLVGTSSGWIVRHDFGGGDNLELELSRGADQYVCKVFLDPSGRHCLANLRSSSVAETFYIHAKWKKVRAVSRLKGVLVNAVCWNKSQLSDYSSGEIVLATASGQIYEMLVEEKDKKEKYVKVLFELTELKEAFTGLQIENISSSTTTRYFIMAVTPTKLYVFVGTGSLESLFSSYAGRVVKFTELPGEFQKRWVLYTPIHFYGKRYAESFAWLAGPGIYHGELHITTQVSSEDSIVGSKWLLEYSKINEDGSSTRPEALSLTQHHFLLLYGGKLKVVNRTSQKLVEEDSVFDMTAPNMLGLCADYAAGAYYAYSNTSIFEITVHDEDRDMWRVYLGMKEYAAALEHCRNIFQKDEVYRAQADGAFEAKKYMIAASFYAKITGVITFEEIALKFLKINEQDALRTYLLRKLDSLGRDERSQITMVATWVVELYLDKMNQLLLHNDETQSQYAGVVEEFKAFLSDSKDTLDEATTLKLLTRLVYGRNEELVFFASLKNRYETVVNHHIQQRNAKKALAVLRRENVPLELQYKFAPALIMLDANETVEFWMSCEGLNPQNLIPALMRYSSISRPREEAHQAIKYLEFCVQRLKNEDTTIHNLLVSLLVKQGDEKELLKFLQVKYGREQPGKPDVFYDPNYALRVCLDEKQTEACVFLYSMMGLHEEAVSLSLKVDVDLAKMEADKVEGDEELRKKLWLCIAKHVIKEEKGTKRENIKKAVAFVNETQGLLKIEDILPFFPEFTLINDFQEAIYASLQEYNARIEELKLEMNDDTLNAEKLRKDINDLSQRSAVTTPDEECAVSLSSLLINSDCRRKILAYDPLHGPASLFYVFPCEHCFHTECLINYMLKTGEKAERDRILELKKRMSVLAVEKPPHSKKDYLAEEEESGIHPLDQVRANAEIAEIVANECPHCGERSVRDLWKPFVPPREAEYAASWEIVKV</sequence>
<evidence type="ECO:0000256" key="4">
    <source>
        <dbReference type="ARBA" id="ARBA00022833"/>
    </source>
</evidence>
<evidence type="ECO:0000256" key="6">
    <source>
        <dbReference type="ARBA" id="ARBA00029433"/>
    </source>
</evidence>
<dbReference type="GO" id="GO:0007033">
    <property type="term" value="P:vacuole organization"/>
    <property type="evidence" value="ECO:0000318"/>
    <property type="project" value="GO_Central"/>
</dbReference>
<accession>D8SF04</accession>
<comment type="subcellular location">
    <subcellularLocation>
        <location evidence="6">Endomembrane system</location>
        <topology evidence="6">Peripheral membrane protein</topology>
        <orientation evidence="6">Cytoplasmic side</orientation>
    </subcellularLocation>
</comment>
<dbReference type="GO" id="GO:0007032">
    <property type="term" value="P:endosome organization"/>
    <property type="evidence" value="ECO:0000318"/>
    <property type="project" value="GO_Central"/>
</dbReference>
<keyword evidence="3" id="KW-0863">Zinc-finger</keyword>
<dbReference type="Pfam" id="PF05131">
    <property type="entry name" value="Pep3_Vps18"/>
    <property type="match status" value="1"/>
</dbReference>
<feature type="non-terminal residue" evidence="11">
    <location>
        <position position="1"/>
    </location>
</feature>
<evidence type="ECO:0000313" key="12">
    <source>
        <dbReference type="Proteomes" id="UP000001514"/>
    </source>
</evidence>
<evidence type="ECO:0000256" key="2">
    <source>
        <dbReference type="ARBA" id="ARBA00022723"/>
    </source>
</evidence>
<name>D8SF04_SELML</name>
<dbReference type="FunCoup" id="D8SF04">
    <property type="interactions" value="5123"/>
</dbReference>
<dbReference type="STRING" id="88036.D8SF04"/>
<keyword evidence="12" id="KW-1185">Reference proteome</keyword>
<evidence type="ECO:0000256" key="1">
    <source>
        <dbReference type="ARBA" id="ARBA00010454"/>
    </source>
</evidence>
<dbReference type="Proteomes" id="UP000001514">
    <property type="component" value="Unassembled WGS sequence"/>
</dbReference>
<dbReference type="PANTHER" id="PTHR23323:SF26">
    <property type="entry name" value="VACUOLAR PROTEIN SORTING-ASSOCIATED PROTEIN 18 HOMOLOG"/>
    <property type="match status" value="1"/>
</dbReference>
<dbReference type="EMBL" id="GL377616">
    <property type="protein sequence ID" value="EFJ17071.1"/>
    <property type="molecule type" value="Genomic_DNA"/>
</dbReference>
<feature type="repeat" description="CHCR" evidence="7">
    <location>
        <begin position="578"/>
        <end position="738"/>
    </location>
</feature>
<protein>
    <submittedName>
        <fullName evidence="11">Uncharacterized protein</fullName>
    </submittedName>
</protein>
<keyword evidence="5" id="KW-0472">Membrane</keyword>
<evidence type="ECO:0000259" key="9">
    <source>
        <dbReference type="Pfam" id="PF05131"/>
    </source>
</evidence>
<evidence type="ECO:0000256" key="7">
    <source>
        <dbReference type="PROSITE-ProRule" id="PRU01006"/>
    </source>
</evidence>
<dbReference type="OMA" id="KFFVFPC"/>
<dbReference type="KEGG" id="smo:SELMODRAFT_115588"/>